<sequence length="821" mass="93620">MGATDSKLQFKNHLFRLFEESNIPADDAYWVKFWQQPEVASDIFTLFTAAEIRNTRDKHLENLETLILAVSSRLFYLYRHVAFPNPDLAPAKELVNCIRILTRIMPFIYEQRNSPQNEMAEWEERFFWGKRRTRNAATEEFEEAPALGKQLIDTAIDLLFYSGFTIPRVSGSRTKIVHSIWETGVGCSTPITSTQELLSNKVEVLRFLLTLTSDCLYQSSSTLAANGSRFLTYMVTKPDKHSVMAVLCSLLNVTLKYSPGWKVPYDHMLIADRNRQLVTYSLQLLQLLLVYPLPKNHMDFLKEINGPEFDDTKNVKNWYRHYLSKIHKPQDFQFISDSLQRLLAQPIQASTSYLPGSRREIEWVTELTMLFWDLIQCNKKFKAYMIMSSRVHDFTVLLLYYMHEKRTESGKQGLVRLCAYVLLHLSADVTYAKSLAKPFEGQNALPSNIKLPVFNGSYADYLIIQLFKCVSNSGENLNFLIPTLLDCIYNISPYVENISYLASSSLMQLFNALSSQSFFLANDQNRYLLESILRTLNLLIHCNFRSNKNLVFCMMRNEKGLLSLQRLLQRYSNGELDRGQERSSTDNFVIDDEDHPFEDEKKLSAKEKGKQPITGTDEDAKDQAEDDEESESLQETWVLLDELLLIIKGVKESIPAFQDNDGEILRGLAEGKTDPHQIIDAIGSLESLPRVDIAPQEPTNEEFVPVKFVWNDSSLGWYESILWGSIFEKEHQVGAAMHDAPSVVSPSVITVGVWNGTDIKLFKVREVAPSGPTFLRPKGAVDAVADTVIQKFGKLQLNFTSNSNSTNSSTSPENLSSEQDT</sequence>
<evidence type="ECO:0000313" key="3">
    <source>
        <dbReference type="Proteomes" id="UP000761534"/>
    </source>
</evidence>
<name>A0A642V6Q4_9ASCO</name>
<dbReference type="PANTHER" id="PTHR21575">
    <property type="entry name" value="PROTEIN HID1"/>
    <property type="match status" value="1"/>
</dbReference>
<dbReference type="InterPro" id="IPR026705">
    <property type="entry name" value="Hid-1/Ecm30"/>
</dbReference>
<feature type="compositionally biased region" description="Basic and acidic residues" evidence="1">
    <location>
        <begin position="599"/>
        <end position="610"/>
    </location>
</feature>
<dbReference type="Proteomes" id="UP000761534">
    <property type="component" value="Unassembled WGS sequence"/>
</dbReference>
<feature type="region of interest" description="Disordered" evidence="1">
    <location>
        <begin position="802"/>
        <end position="821"/>
    </location>
</feature>
<dbReference type="AlphaFoldDB" id="A0A642V6Q4"/>
<evidence type="ECO:0000313" key="2">
    <source>
        <dbReference type="EMBL" id="KAA8915759.1"/>
    </source>
</evidence>
<comment type="caution">
    <text evidence="2">The sequence shown here is derived from an EMBL/GenBank/DDBJ whole genome shotgun (WGS) entry which is preliminary data.</text>
</comment>
<dbReference type="OrthoDB" id="432953at2759"/>
<dbReference type="GO" id="GO:0000138">
    <property type="term" value="C:Golgi trans cisterna"/>
    <property type="evidence" value="ECO:0007669"/>
    <property type="project" value="TreeGrafter"/>
</dbReference>
<dbReference type="EMBL" id="SWFS01000145">
    <property type="protein sequence ID" value="KAA8915759.1"/>
    <property type="molecule type" value="Genomic_DNA"/>
</dbReference>
<gene>
    <name evidence="2" type="ORF">TRICI_002098</name>
</gene>
<feature type="region of interest" description="Disordered" evidence="1">
    <location>
        <begin position="599"/>
        <end position="631"/>
    </location>
</feature>
<keyword evidence="3" id="KW-1185">Reference proteome</keyword>
<evidence type="ECO:0000256" key="1">
    <source>
        <dbReference type="SAM" id="MobiDB-lite"/>
    </source>
</evidence>
<dbReference type="GO" id="GO:0016020">
    <property type="term" value="C:membrane"/>
    <property type="evidence" value="ECO:0007669"/>
    <property type="project" value="TreeGrafter"/>
</dbReference>
<dbReference type="PANTHER" id="PTHR21575:SF12">
    <property type="entry name" value="PROTEIN HID1"/>
    <property type="match status" value="1"/>
</dbReference>
<dbReference type="VEuPathDB" id="FungiDB:TRICI_002098"/>
<proteinExistence type="predicted"/>
<protein>
    <recommendedName>
        <fullName evidence="4">Protein HID1</fullName>
    </recommendedName>
</protein>
<evidence type="ECO:0008006" key="4">
    <source>
        <dbReference type="Google" id="ProtNLM"/>
    </source>
</evidence>
<accession>A0A642V6Q4</accession>
<feature type="compositionally biased region" description="Acidic residues" evidence="1">
    <location>
        <begin position="616"/>
        <end position="631"/>
    </location>
</feature>
<dbReference type="GO" id="GO:0005797">
    <property type="term" value="C:Golgi medial cisterna"/>
    <property type="evidence" value="ECO:0007669"/>
    <property type="project" value="TreeGrafter"/>
</dbReference>
<reference evidence="2" key="1">
    <citation type="journal article" date="2019" name="G3 (Bethesda)">
        <title>Genome Assemblies of Two Rare Opportunistic Yeast Pathogens: Diutina rugosa (syn. Candida rugosa) and Trichomonascus ciferrii (syn. Candida ciferrii).</title>
        <authorList>
            <person name="Mixao V."/>
            <person name="Saus E."/>
            <person name="Hansen A.P."/>
            <person name="Lass-Florl C."/>
            <person name="Gabaldon T."/>
        </authorList>
    </citation>
    <scope>NUCLEOTIDE SEQUENCE</scope>
    <source>
        <strain evidence="2">CBS 4856</strain>
    </source>
</reference>
<organism evidence="2 3">
    <name type="scientific">Trichomonascus ciferrii</name>
    <dbReference type="NCBI Taxonomy" id="44093"/>
    <lineage>
        <taxon>Eukaryota</taxon>
        <taxon>Fungi</taxon>
        <taxon>Dikarya</taxon>
        <taxon>Ascomycota</taxon>
        <taxon>Saccharomycotina</taxon>
        <taxon>Dipodascomycetes</taxon>
        <taxon>Dipodascales</taxon>
        <taxon>Trichomonascaceae</taxon>
        <taxon>Trichomonascus</taxon>
        <taxon>Trichomonascus ciferrii complex</taxon>
    </lineage>
</organism>
<dbReference type="Pfam" id="PF12722">
    <property type="entry name" value="Hid1"/>
    <property type="match status" value="2"/>
</dbReference>